<organism evidence="2 3">
    <name type="scientific">Dankookia rubra</name>
    <dbReference type="NCBI Taxonomy" id="1442381"/>
    <lineage>
        <taxon>Bacteria</taxon>
        <taxon>Pseudomonadati</taxon>
        <taxon>Pseudomonadota</taxon>
        <taxon>Alphaproteobacteria</taxon>
        <taxon>Acetobacterales</taxon>
        <taxon>Roseomonadaceae</taxon>
        <taxon>Dankookia</taxon>
    </lineage>
</organism>
<keyword evidence="1" id="KW-0812">Transmembrane</keyword>
<proteinExistence type="predicted"/>
<gene>
    <name evidence="2" type="ORF">E2C06_29135</name>
</gene>
<evidence type="ECO:0000313" key="3">
    <source>
        <dbReference type="Proteomes" id="UP000295096"/>
    </source>
</evidence>
<keyword evidence="1" id="KW-0472">Membrane</keyword>
<protein>
    <submittedName>
        <fullName evidence="2">PhnA-like protein</fullName>
    </submittedName>
</protein>
<feature type="transmembrane region" description="Helical" evidence="1">
    <location>
        <begin position="118"/>
        <end position="140"/>
    </location>
</feature>
<feature type="transmembrane region" description="Helical" evidence="1">
    <location>
        <begin position="35"/>
        <end position="64"/>
    </location>
</feature>
<sequence>MATAPTQPTPAVSTAAASALVSDDQRTYLFNRASWGAIIAGVVAALVAQLLINLLGIGVGLSAVNVANTADNPDASTFSIGAGIWWTLSGIIASFFGGVVAGRLCGAAQPNTARWHGLVTWCATTLVIFYLLTTVLGSIVGGTFSALGSTLSGVGRTAASAATGVAQATDAGGLEAQVRSLVNPSDTQSVQNNIIAYVRASAGGDQRATNEARDRAVDSLARVANISPDEARTRLGQVEQQYRQTMDRAKQQATQAAEVARKGASRAGLFGFVALVLGAIAAWFGGGIGTPHPETARAGTRRAF</sequence>
<comment type="caution">
    <text evidence="2">The sequence shown here is derived from an EMBL/GenBank/DDBJ whole genome shotgun (WGS) entry which is preliminary data.</text>
</comment>
<dbReference type="OrthoDB" id="7276301at2"/>
<evidence type="ECO:0000313" key="2">
    <source>
        <dbReference type="EMBL" id="TDH59090.1"/>
    </source>
</evidence>
<feature type="transmembrane region" description="Helical" evidence="1">
    <location>
        <begin position="84"/>
        <end position="106"/>
    </location>
</feature>
<name>A0A4R5Q830_9PROT</name>
<feature type="transmembrane region" description="Helical" evidence="1">
    <location>
        <begin position="269"/>
        <end position="288"/>
    </location>
</feature>
<dbReference type="AlphaFoldDB" id="A0A4R5Q830"/>
<keyword evidence="1" id="KW-1133">Transmembrane helix</keyword>
<accession>A0A4R5Q830</accession>
<dbReference type="RefSeq" id="WP_133292093.1">
    <property type="nucleotide sequence ID" value="NZ_SMSJ01000081.1"/>
</dbReference>
<dbReference type="EMBL" id="SMSJ01000081">
    <property type="protein sequence ID" value="TDH59090.1"/>
    <property type="molecule type" value="Genomic_DNA"/>
</dbReference>
<keyword evidence="3" id="KW-1185">Reference proteome</keyword>
<dbReference type="Proteomes" id="UP000295096">
    <property type="component" value="Unassembled WGS sequence"/>
</dbReference>
<reference evidence="2 3" key="1">
    <citation type="journal article" date="2016" name="J. Microbiol.">
        <title>Dankookia rubra gen. nov., sp. nov., an alphaproteobacterium isolated from sediment of a shallow stream.</title>
        <authorList>
            <person name="Kim W.H."/>
            <person name="Kim D.H."/>
            <person name="Kang K."/>
            <person name="Ahn T.Y."/>
        </authorList>
    </citation>
    <scope>NUCLEOTIDE SEQUENCE [LARGE SCALE GENOMIC DNA]</scope>
    <source>
        <strain evidence="2 3">JCM30602</strain>
    </source>
</reference>
<evidence type="ECO:0000256" key="1">
    <source>
        <dbReference type="SAM" id="Phobius"/>
    </source>
</evidence>